<gene>
    <name evidence="2" type="ORF">Fot_16928</name>
</gene>
<dbReference type="AlphaFoldDB" id="A0ABD1VE84"/>
<accession>A0ABD1VE84</accession>
<organism evidence="2 3">
    <name type="scientific">Forsythia ovata</name>
    <dbReference type="NCBI Taxonomy" id="205694"/>
    <lineage>
        <taxon>Eukaryota</taxon>
        <taxon>Viridiplantae</taxon>
        <taxon>Streptophyta</taxon>
        <taxon>Embryophyta</taxon>
        <taxon>Tracheophyta</taxon>
        <taxon>Spermatophyta</taxon>
        <taxon>Magnoliopsida</taxon>
        <taxon>eudicotyledons</taxon>
        <taxon>Gunneridae</taxon>
        <taxon>Pentapetalae</taxon>
        <taxon>asterids</taxon>
        <taxon>lamiids</taxon>
        <taxon>Lamiales</taxon>
        <taxon>Oleaceae</taxon>
        <taxon>Forsythieae</taxon>
        <taxon>Forsythia</taxon>
    </lineage>
</organism>
<feature type="region of interest" description="Disordered" evidence="1">
    <location>
        <begin position="1"/>
        <end position="55"/>
    </location>
</feature>
<dbReference type="EMBL" id="JBFOLJ010000005">
    <property type="protein sequence ID" value="KAL2535537.1"/>
    <property type="molecule type" value="Genomic_DNA"/>
</dbReference>
<feature type="compositionally biased region" description="Polar residues" evidence="1">
    <location>
        <begin position="32"/>
        <end position="43"/>
    </location>
</feature>
<keyword evidence="3" id="KW-1185">Reference proteome</keyword>
<protein>
    <submittedName>
        <fullName evidence="2">Uncharacterized protein</fullName>
    </submittedName>
</protein>
<comment type="caution">
    <text evidence="2">The sequence shown here is derived from an EMBL/GenBank/DDBJ whole genome shotgun (WGS) entry which is preliminary data.</text>
</comment>
<feature type="region of interest" description="Disordered" evidence="1">
    <location>
        <begin position="76"/>
        <end position="104"/>
    </location>
</feature>
<evidence type="ECO:0000313" key="3">
    <source>
        <dbReference type="Proteomes" id="UP001604277"/>
    </source>
</evidence>
<name>A0ABD1VE84_9LAMI</name>
<feature type="compositionally biased region" description="Basic residues" evidence="1">
    <location>
        <begin position="81"/>
        <end position="104"/>
    </location>
</feature>
<feature type="compositionally biased region" description="Basic residues" evidence="1">
    <location>
        <begin position="20"/>
        <end position="30"/>
    </location>
</feature>
<dbReference type="Proteomes" id="UP001604277">
    <property type="component" value="Unassembled WGS sequence"/>
</dbReference>
<evidence type="ECO:0000256" key="1">
    <source>
        <dbReference type="SAM" id="MobiDB-lite"/>
    </source>
</evidence>
<evidence type="ECO:0000313" key="2">
    <source>
        <dbReference type="EMBL" id="KAL2535537.1"/>
    </source>
</evidence>
<proteinExistence type="predicted"/>
<sequence length="104" mass="11558">MKRKAHRKLDDKSTPSISSLKKKTGTKGKKNPNLTSACSTNQIDPIEDGSKSPGFAAAPTLALEIDRKYPDLSALEQRTVQKTRAKRKIKQKERKSKHASKTRA</sequence>
<reference evidence="3" key="1">
    <citation type="submission" date="2024-07" db="EMBL/GenBank/DDBJ databases">
        <title>Two chromosome-level genome assemblies of Korean endemic species Abeliophyllum distichum and Forsythia ovata (Oleaceae).</title>
        <authorList>
            <person name="Jang H."/>
        </authorList>
    </citation>
    <scope>NUCLEOTIDE SEQUENCE [LARGE SCALE GENOMIC DNA]</scope>
</reference>